<evidence type="ECO:0000313" key="10">
    <source>
        <dbReference type="EMBL" id="PRM88305.1"/>
    </source>
</evidence>
<dbReference type="GO" id="GO:0005886">
    <property type="term" value="C:plasma membrane"/>
    <property type="evidence" value="ECO:0007669"/>
    <property type="project" value="UniProtKB-SubCell"/>
</dbReference>
<keyword evidence="6" id="KW-0029">Amino-acid transport</keyword>
<feature type="transmembrane region" description="Helical" evidence="9">
    <location>
        <begin position="223"/>
        <end position="248"/>
    </location>
</feature>
<organism evidence="10 11">
    <name type="scientific">Aliarcobacter cryaerophilus</name>
    <dbReference type="NCBI Taxonomy" id="28198"/>
    <lineage>
        <taxon>Bacteria</taxon>
        <taxon>Pseudomonadati</taxon>
        <taxon>Campylobacterota</taxon>
        <taxon>Epsilonproteobacteria</taxon>
        <taxon>Campylobacterales</taxon>
        <taxon>Arcobacteraceae</taxon>
        <taxon>Aliarcobacter</taxon>
    </lineage>
</organism>
<gene>
    <name evidence="10" type="primary">brnQ</name>
    <name evidence="10" type="ORF">CJ669_03715</name>
</gene>
<keyword evidence="5 9" id="KW-0812">Transmembrane</keyword>
<dbReference type="GO" id="GO:0015818">
    <property type="term" value="P:isoleucine transport"/>
    <property type="evidence" value="ECO:0007669"/>
    <property type="project" value="TreeGrafter"/>
</dbReference>
<feature type="transmembrane region" description="Helical" evidence="9">
    <location>
        <begin position="317"/>
        <end position="333"/>
    </location>
</feature>
<feature type="transmembrane region" description="Helical" evidence="9">
    <location>
        <begin position="188"/>
        <end position="211"/>
    </location>
</feature>
<dbReference type="EMBL" id="NXGJ01000003">
    <property type="protein sequence ID" value="PRM88305.1"/>
    <property type="molecule type" value="Genomic_DNA"/>
</dbReference>
<dbReference type="InterPro" id="IPR004685">
    <property type="entry name" value="Brnchd-chn_aa_trnsp_Livcs"/>
</dbReference>
<evidence type="ECO:0000256" key="6">
    <source>
        <dbReference type="ARBA" id="ARBA00022970"/>
    </source>
</evidence>
<keyword evidence="3" id="KW-0813">Transport</keyword>
<evidence type="ECO:0000256" key="9">
    <source>
        <dbReference type="SAM" id="Phobius"/>
    </source>
</evidence>
<dbReference type="Pfam" id="PF05525">
    <property type="entry name" value="Branch_AA_trans"/>
    <property type="match status" value="1"/>
</dbReference>
<comment type="caution">
    <text evidence="10">The sequence shown here is derived from an EMBL/GenBank/DDBJ whole genome shotgun (WGS) entry which is preliminary data.</text>
</comment>
<evidence type="ECO:0000256" key="7">
    <source>
        <dbReference type="ARBA" id="ARBA00022989"/>
    </source>
</evidence>
<feature type="transmembrane region" description="Helical" evidence="9">
    <location>
        <begin position="268"/>
        <end position="297"/>
    </location>
</feature>
<sequence length="431" mass="47325">MKTSNITRDTLILGFAIFSMYFGAGNIIFPPYLGLISSSDWKISFFAYFLADIGFATFAMFALLKVGGNVDNLTSKLGTINGKILMAIIILCIGPLIALPRTGAVTYEMLVVPYFGASTFNSLITSIIYFGLILFFTLRPTSMIEILGKVLSPLLFLSLIILIIKGIFTPIGEISQNTTNDKLFFDGLLLGYQTLDILAALAFGIIIIKILKTKGYTNKKTNFKIVGYASLIAAFAIMIVYFGLTYLGATSSLVYETNIEKVTLLNNIIFQVFGSNGAIILAFVVFLACFTTGAALVSVTAEYFSKVSQGRLSYKKLVILTSLFAVVVTNFGLETIINFAAPILFIVYPAAIILVILAFFDNYIENLNIYKFSSFGAIIYSIFELISNSYLKLSFMENIPLAKEGLGWILPAIIFGIIGFLIKSKRVRSKV</sequence>
<dbReference type="GO" id="GO:0005304">
    <property type="term" value="F:L-valine transmembrane transporter activity"/>
    <property type="evidence" value="ECO:0007669"/>
    <property type="project" value="TreeGrafter"/>
</dbReference>
<feature type="transmembrane region" description="Helical" evidence="9">
    <location>
        <begin position="84"/>
        <end position="102"/>
    </location>
</feature>
<evidence type="ECO:0000256" key="8">
    <source>
        <dbReference type="ARBA" id="ARBA00023136"/>
    </source>
</evidence>
<comment type="similarity">
    <text evidence="2">Belongs to the branched chain amino acid transporter family.</text>
</comment>
<dbReference type="RefSeq" id="WP_105908758.1">
    <property type="nucleotide sequence ID" value="NZ_NXGJ01000003.1"/>
</dbReference>
<feature type="transmembrane region" description="Helical" evidence="9">
    <location>
        <begin position="339"/>
        <end position="360"/>
    </location>
</feature>
<evidence type="ECO:0000313" key="11">
    <source>
        <dbReference type="Proteomes" id="UP000239065"/>
    </source>
</evidence>
<feature type="transmembrane region" description="Helical" evidence="9">
    <location>
        <begin position="150"/>
        <end position="168"/>
    </location>
</feature>
<feature type="transmembrane region" description="Helical" evidence="9">
    <location>
        <begin position="45"/>
        <end position="64"/>
    </location>
</feature>
<name>A0A2S9SNY6_9BACT</name>
<reference evidence="10 11" key="1">
    <citation type="submission" date="2017-09" db="EMBL/GenBank/DDBJ databases">
        <title>Reassesment of A. cryaerophilus.</title>
        <authorList>
            <person name="Perez-Cataluna A."/>
            <person name="Collado L."/>
            <person name="Salgado O."/>
            <person name="Lefinanco V."/>
            <person name="Figueras M.J."/>
        </authorList>
    </citation>
    <scope>NUCLEOTIDE SEQUENCE [LARGE SCALE GENOMIC DNA]</scope>
    <source>
        <strain evidence="10 11">LMG 9861</strain>
    </source>
</reference>
<dbReference type="Proteomes" id="UP000239065">
    <property type="component" value="Unassembled WGS sequence"/>
</dbReference>
<dbReference type="NCBIfam" id="TIGR00796">
    <property type="entry name" value="livcs"/>
    <property type="match status" value="1"/>
</dbReference>
<evidence type="ECO:0000256" key="1">
    <source>
        <dbReference type="ARBA" id="ARBA00004651"/>
    </source>
</evidence>
<evidence type="ECO:0000256" key="2">
    <source>
        <dbReference type="ARBA" id="ARBA00008540"/>
    </source>
</evidence>
<comment type="subcellular location">
    <subcellularLocation>
        <location evidence="1">Cell membrane</location>
        <topology evidence="1">Multi-pass membrane protein</topology>
    </subcellularLocation>
</comment>
<feature type="transmembrane region" description="Helical" evidence="9">
    <location>
        <begin position="372"/>
        <end position="393"/>
    </location>
</feature>
<proteinExistence type="inferred from homology"/>
<feature type="transmembrane region" description="Helical" evidence="9">
    <location>
        <begin position="12"/>
        <end position="33"/>
    </location>
</feature>
<dbReference type="AlphaFoldDB" id="A0A2S9SNY6"/>
<keyword evidence="7 9" id="KW-1133">Transmembrane helix</keyword>
<keyword evidence="4" id="KW-1003">Cell membrane</keyword>
<dbReference type="GO" id="GO:0015820">
    <property type="term" value="P:L-leucine transport"/>
    <property type="evidence" value="ECO:0007669"/>
    <property type="project" value="TreeGrafter"/>
</dbReference>
<accession>A0A2S9SNY6</accession>
<feature type="transmembrane region" description="Helical" evidence="9">
    <location>
        <begin position="114"/>
        <end position="138"/>
    </location>
</feature>
<evidence type="ECO:0000256" key="5">
    <source>
        <dbReference type="ARBA" id="ARBA00022692"/>
    </source>
</evidence>
<feature type="transmembrane region" description="Helical" evidence="9">
    <location>
        <begin position="405"/>
        <end position="422"/>
    </location>
</feature>
<dbReference type="PANTHER" id="PTHR30588:SF0">
    <property type="entry name" value="BRANCHED-CHAIN AMINO ACID PERMEASE BRNQ"/>
    <property type="match status" value="1"/>
</dbReference>
<dbReference type="PANTHER" id="PTHR30588">
    <property type="entry name" value="BRANCHED-CHAIN AMINO ACID TRANSPORT SYSTEM 2 CARRIER PROTEIN"/>
    <property type="match status" value="1"/>
</dbReference>
<dbReference type="GO" id="GO:0015190">
    <property type="term" value="F:L-leucine transmembrane transporter activity"/>
    <property type="evidence" value="ECO:0007669"/>
    <property type="project" value="TreeGrafter"/>
</dbReference>
<keyword evidence="8 9" id="KW-0472">Membrane</keyword>
<evidence type="ECO:0000256" key="3">
    <source>
        <dbReference type="ARBA" id="ARBA00022448"/>
    </source>
</evidence>
<evidence type="ECO:0000256" key="4">
    <source>
        <dbReference type="ARBA" id="ARBA00022475"/>
    </source>
</evidence>
<protein>
    <submittedName>
        <fullName evidence="10">Branched-chain amino acid transport system II carrier protein</fullName>
    </submittedName>
</protein>
<dbReference type="GO" id="GO:0015188">
    <property type="term" value="F:L-isoleucine transmembrane transporter activity"/>
    <property type="evidence" value="ECO:0007669"/>
    <property type="project" value="TreeGrafter"/>
</dbReference>